<reference evidence="1" key="2">
    <citation type="journal article" date="2022" name="New Phytol.">
        <title>Evolutionary transition to the ectomycorrhizal habit in the genomes of a hyperdiverse lineage of mushroom-forming fungi.</title>
        <authorList>
            <person name="Looney B."/>
            <person name="Miyauchi S."/>
            <person name="Morin E."/>
            <person name="Drula E."/>
            <person name="Courty P.E."/>
            <person name="Kohler A."/>
            <person name="Kuo A."/>
            <person name="LaButti K."/>
            <person name="Pangilinan J."/>
            <person name="Lipzen A."/>
            <person name="Riley R."/>
            <person name="Andreopoulos W."/>
            <person name="He G."/>
            <person name="Johnson J."/>
            <person name="Nolan M."/>
            <person name="Tritt A."/>
            <person name="Barry K.W."/>
            <person name="Grigoriev I.V."/>
            <person name="Nagy L.G."/>
            <person name="Hibbett D."/>
            <person name="Henrissat B."/>
            <person name="Matheny P.B."/>
            <person name="Labbe J."/>
            <person name="Martin F.M."/>
        </authorList>
    </citation>
    <scope>NUCLEOTIDE SEQUENCE</scope>
    <source>
        <strain evidence="1">EC-137</strain>
    </source>
</reference>
<accession>A0ACB8QGP4</accession>
<evidence type="ECO:0000313" key="1">
    <source>
        <dbReference type="EMBL" id="KAI0030878.1"/>
    </source>
</evidence>
<reference evidence="1" key="1">
    <citation type="submission" date="2021-02" db="EMBL/GenBank/DDBJ databases">
        <authorList>
            <consortium name="DOE Joint Genome Institute"/>
            <person name="Ahrendt S."/>
            <person name="Looney B.P."/>
            <person name="Miyauchi S."/>
            <person name="Morin E."/>
            <person name="Drula E."/>
            <person name="Courty P.E."/>
            <person name="Chicoki N."/>
            <person name="Fauchery L."/>
            <person name="Kohler A."/>
            <person name="Kuo A."/>
            <person name="Labutti K."/>
            <person name="Pangilinan J."/>
            <person name="Lipzen A."/>
            <person name="Riley R."/>
            <person name="Andreopoulos W."/>
            <person name="He G."/>
            <person name="Johnson J."/>
            <person name="Barry K.W."/>
            <person name="Grigoriev I.V."/>
            <person name="Nagy L."/>
            <person name="Hibbett D."/>
            <person name="Henrissat B."/>
            <person name="Matheny P.B."/>
            <person name="Labbe J."/>
            <person name="Martin F."/>
        </authorList>
    </citation>
    <scope>NUCLEOTIDE SEQUENCE</scope>
    <source>
        <strain evidence="1">EC-137</strain>
    </source>
</reference>
<protein>
    <submittedName>
        <fullName evidence="1">Chaperonin 10-like protein</fullName>
    </submittedName>
</protein>
<organism evidence="1 2">
    <name type="scientific">Vararia minispora EC-137</name>
    <dbReference type="NCBI Taxonomy" id="1314806"/>
    <lineage>
        <taxon>Eukaryota</taxon>
        <taxon>Fungi</taxon>
        <taxon>Dikarya</taxon>
        <taxon>Basidiomycota</taxon>
        <taxon>Agaricomycotina</taxon>
        <taxon>Agaricomycetes</taxon>
        <taxon>Russulales</taxon>
        <taxon>Lachnocladiaceae</taxon>
        <taxon>Vararia</taxon>
    </lineage>
</organism>
<dbReference type="Proteomes" id="UP000814128">
    <property type="component" value="Unassembled WGS sequence"/>
</dbReference>
<proteinExistence type="predicted"/>
<comment type="caution">
    <text evidence="1">The sequence shown here is derived from an EMBL/GenBank/DDBJ whole genome shotgun (WGS) entry which is preliminary data.</text>
</comment>
<sequence length="334" mass="35750">MSFEYTIFTGGPGGEIRTKQVSRTKRPEDVVIKITHSGLCYTDIHQRHRDIALGHEGAGVVVDVGSAVRKLKVGDRVGFGFLRGTCGHCSECLTGDDMYCPGADLYSVQGASDVGSLASHAFIPETFAYKIPDSIPSAHAAPFMCAGATVFEALYRYGVRSGDRVGVLGVGGLGHLAIQFARAMGCTVIVFSTNESKCQEALELGAHEFIVFTSAEARKSVIPVNHLLVVSPRQPDWKIFIPLLAPHATIFPLTVDMTGDLTLPALPFIAKGMRVQGSNVAPRSVYAPLLSFAATHNVKPIVQEFPMTQKGLSDAFAALDAGTVRYRAVLVAQD</sequence>
<gene>
    <name evidence="1" type="ORF">K488DRAFT_53286</name>
</gene>
<name>A0ACB8QGP4_9AGAM</name>
<dbReference type="EMBL" id="MU273602">
    <property type="protein sequence ID" value="KAI0030878.1"/>
    <property type="molecule type" value="Genomic_DNA"/>
</dbReference>
<keyword evidence="2" id="KW-1185">Reference proteome</keyword>
<evidence type="ECO:0000313" key="2">
    <source>
        <dbReference type="Proteomes" id="UP000814128"/>
    </source>
</evidence>